<evidence type="ECO:0000259" key="1">
    <source>
        <dbReference type="Pfam" id="PF08486"/>
    </source>
</evidence>
<feature type="domain" description="Sporulation stage II protein D amidase enhancer LytB N-terminal" evidence="1">
    <location>
        <begin position="64"/>
        <end position="167"/>
    </location>
</feature>
<dbReference type="Proteomes" id="UP000581688">
    <property type="component" value="Unassembled WGS sequence"/>
</dbReference>
<evidence type="ECO:0000313" key="2">
    <source>
        <dbReference type="EMBL" id="MBB6453979.1"/>
    </source>
</evidence>
<dbReference type="InterPro" id="IPR013693">
    <property type="entry name" value="SpoIID/LytB_N"/>
</dbReference>
<protein>
    <submittedName>
        <fullName evidence="2">Stage II sporulation protein D</fullName>
    </submittedName>
</protein>
<dbReference type="GO" id="GO:0030288">
    <property type="term" value="C:outer membrane-bounded periplasmic space"/>
    <property type="evidence" value="ECO:0007669"/>
    <property type="project" value="TreeGrafter"/>
</dbReference>
<dbReference type="Pfam" id="PF08486">
    <property type="entry name" value="SpoIID"/>
    <property type="match status" value="1"/>
</dbReference>
<dbReference type="EMBL" id="JACHGH010000006">
    <property type="protein sequence ID" value="MBB6453979.1"/>
    <property type="molecule type" value="Genomic_DNA"/>
</dbReference>
<comment type="caution">
    <text evidence="2">The sequence shown here is derived from an EMBL/GenBank/DDBJ whole genome shotgun (WGS) entry which is preliminary data.</text>
</comment>
<dbReference type="PANTHER" id="PTHR30032">
    <property type="entry name" value="N-ACETYLMURAMOYL-L-ALANINE AMIDASE-RELATED"/>
    <property type="match status" value="1"/>
</dbReference>
<dbReference type="InterPro" id="IPR013486">
    <property type="entry name" value="SpoIID/LytB"/>
</dbReference>
<dbReference type="GO" id="GO:0030435">
    <property type="term" value="P:sporulation resulting in formation of a cellular spore"/>
    <property type="evidence" value="ECO:0007669"/>
    <property type="project" value="InterPro"/>
</dbReference>
<organism evidence="2 3">
    <name type="scientific">Salirhabdus euzebyi</name>
    <dbReference type="NCBI Taxonomy" id="394506"/>
    <lineage>
        <taxon>Bacteria</taxon>
        <taxon>Bacillati</taxon>
        <taxon>Bacillota</taxon>
        <taxon>Bacilli</taxon>
        <taxon>Bacillales</taxon>
        <taxon>Bacillaceae</taxon>
        <taxon>Salirhabdus</taxon>
    </lineage>
</organism>
<gene>
    <name evidence="2" type="ORF">HNQ94_002430</name>
</gene>
<sequence length="354" mass="39678">MNWKKSSMMVTLVLLTIVVIIPAAIVTPFINAGDDETYQTPTDEVRDLEEPTLEDEYVVSVFRSQQKTVDDVPLEQYVTGVVASEMPADFELEALKAQALAARTYVVKHVLNEGEQQGEEGQITDTVQHQVYKSEEELKRIWGSDYNWKINKIKKAVAATQGEILTYNGEPITPAFFSTSNGYTENAEDYWTNPIPYLKSVASPWDEESPKFKEQKILTLQEVEQKLNEFIKNQLSSDNLVSLATNSEAKVVSRTSSDRVKEVSVGGITLTGRNVREALDLRSSDFTVTFKDQHYVFTTEGYGHGVGMSQYGANGMAKEGKTYKEIVNYYYTGTEITNIGSDPERVTALKREGV</sequence>
<dbReference type="NCBIfam" id="TIGR02870">
    <property type="entry name" value="spore_II_D"/>
    <property type="match status" value="1"/>
</dbReference>
<dbReference type="InterPro" id="IPR051922">
    <property type="entry name" value="Bact_Sporulation_Assoc"/>
</dbReference>
<evidence type="ECO:0000313" key="3">
    <source>
        <dbReference type="Proteomes" id="UP000581688"/>
    </source>
</evidence>
<dbReference type="AlphaFoldDB" id="A0A841Q652"/>
<dbReference type="InterPro" id="IPR014225">
    <property type="entry name" value="Spore_II_D_firmicutes"/>
</dbReference>
<keyword evidence="3" id="KW-1185">Reference proteome</keyword>
<accession>A0A841Q652</accession>
<proteinExistence type="predicted"/>
<dbReference type="NCBIfam" id="TIGR02669">
    <property type="entry name" value="SpoIID_LytB"/>
    <property type="match status" value="1"/>
</dbReference>
<name>A0A841Q652_9BACI</name>
<dbReference type="PANTHER" id="PTHR30032:SF4">
    <property type="entry name" value="AMIDASE ENHANCER"/>
    <property type="match status" value="1"/>
</dbReference>
<reference evidence="2 3" key="1">
    <citation type="submission" date="2020-08" db="EMBL/GenBank/DDBJ databases">
        <title>Genomic Encyclopedia of Type Strains, Phase IV (KMG-IV): sequencing the most valuable type-strain genomes for metagenomic binning, comparative biology and taxonomic classification.</title>
        <authorList>
            <person name="Goeker M."/>
        </authorList>
    </citation>
    <scope>NUCLEOTIDE SEQUENCE [LARGE SCALE GENOMIC DNA]</scope>
    <source>
        <strain evidence="2 3">DSM 19612</strain>
    </source>
</reference>